<dbReference type="InterPro" id="IPR001163">
    <property type="entry name" value="Sm_dom_euk/arc"/>
</dbReference>
<dbReference type="GO" id="GO:0006398">
    <property type="term" value="P:mRNA 3'-end processing by stem-loop binding and cleavage"/>
    <property type="evidence" value="ECO:0007669"/>
    <property type="project" value="TreeGrafter"/>
</dbReference>
<sequence length="209" mass="24187">MDDVFLSADFDPEATLKGGISPGFCDESLERFEKFLHEEDDGLAKLIFESKEESHETKKLLSKKEQKRGRELRLKEMVGQREIFEQRGRRNNDTILEKMNKMDGPLAALASAVTNGNRIEVRLRSVNRIDRVMRGLPVAFDKHWNIVLKEVQDCQKPSKTQGGLHLLHRSILPPFAQWIKPDPPFNQYRRRNLPCTFIKGDTVCMIRLL</sequence>
<name>A0AAV5VXP0_9BILA</name>
<reference evidence="2" key="1">
    <citation type="submission" date="2023-10" db="EMBL/GenBank/DDBJ databases">
        <title>Genome assembly of Pristionchus species.</title>
        <authorList>
            <person name="Yoshida K."/>
            <person name="Sommer R.J."/>
        </authorList>
    </citation>
    <scope>NUCLEOTIDE SEQUENCE</scope>
    <source>
        <strain evidence="2">RS5133</strain>
    </source>
</reference>
<organism evidence="2 3">
    <name type="scientific">Pristionchus fissidentatus</name>
    <dbReference type="NCBI Taxonomy" id="1538716"/>
    <lineage>
        <taxon>Eukaryota</taxon>
        <taxon>Metazoa</taxon>
        <taxon>Ecdysozoa</taxon>
        <taxon>Nematoda</taxon>
        <taxon>Chromadorea</taxon>
        <taxon>Rhabditida</taxon>
        <taxon>Rhabditina</taxon>
        <taxon>Diplogasteromorpha</taxon>
        <taxon>Diplogasteroidea</taxon>
        <taxon>Neodiplogasteridae</taxon>
        <taxon>Pristionchus</taxon>
    </lineage>
</organism>
<dbReference type="SUPFAM" id="SSF50182">
    <property type="entry name" value="Sm-like ribonucleoproteins"/>
    <property type="match status" value="1"/>
</dbReference>
<keyword evidence="3" id="KW-1185">Reference proteome</keyword>
<dbReference type="EMBL" id="BTSY01000004">
    <property type="protein sequence ID" value="GMT24379.1"/>
    <property type="molecule type" value="Genomic_DNA"/>
</dbReference>
<dbReference type="PANTHER" id="PTHR21415">
    <property type="entry name" value="U7 SNRNA-ASSOCIATED SM-LIKE PROTEIN LSM11"/>
    <property type="match status" value="1"/>
</dbReference>
<dbReference type="InterPro" id="IPR010920">
    <property type="entry name" value="LSM_dom_sf"/>
</dbReference>
<evidence type="ECO:0000313" key="2">
    <source>
        <dbReference type="EMBL" id="GMT24379.1"/>
    </source>
</evidence>
<proteinExistence type="predicted"/>
<gene>
    <name evidence="2" type="ORF">PFISCL1PPCAC_15676</name>
</gene>
<dbReference type="InterPro" id="IPR039267">
    <property type="entry name" value="Lsm11"/>
</dbReference>
<accession>A0AAV5VXP0</accession>
<dbReference type="PANTHER" id="PTHR21415:SF1">
    <property type="entry name" value="U7 SNRNA-ASSOCIATED SM-LIKE PROTEIN LSM11"/>
    <property type="match status" value="1"/>
</dbReference>
<evidence type="ECO:0000313" key="3">
    <source>
        <dbReference type="Proteomes" id="UP001432322"/>
    </source>
</evidence>
<feature type="domain" description="Sm" evidence="1">
    <location>
        <begin position="109"/>
        <end position="208"/>
    </location>
</feature>
<dbReference type="GO" id="GO:0005683">
    <property type="term" value="C:U7 snRNP"/>
    <property type="evidence" value="ECO:0007669"/>
    <property type="project" value="TreeGrafter"/>
</dbReference>
<dbReference type="Gene3D" id="2.30.30.100">
    <property type="match status" value="1"/>
</dbReference>
<dbReference type="GO" id="GO:0071209">
    <property type="term" value="F:U7 snRNA binding"/>
    <property type="evidence" value="ECO:0007669"/>
    <property type="project" value="InterPro"/>
</dbReference>
<protein>
    <recommendedName>
        <fullName evidence="1">Sm domain-containing protein</fullName>
    </recommendedName>
</protein>
<evidence type="ECO:0000259" key="1">
    <source>
        <dbReference type="SMART" id="SM00651"/>
    </source>
</evidence>
<comment type="caution">
    <text evidence="2">The sequence shown here is derived from an EMBL/GenBank/DDBJ whole genome shotgun (WGS) entry which is preliminary data.</text>
</comment>
<dbReference type="Proteomes" id="UP001432322">
    <property type="component" value="Unassembled WGS sequence"/>
</dbReference>
<dbReference type="AlphaFoldDB" id="A0AAV5VXP0"/>
<dbReference type="Pfam" id="PF01423">
    <property type="entry name" value="LSM"/>
    <property type="match status" value="1"/>
</dbReference>
<dbReference type="SMART" id="SM00651">
    <property type="entry name" value="Sm"/>
    <property type="match status" value="1"/>
</dbReference>